<sequence>MMLFWILAITDLIMVGITWAVYGSSATYRDGMLLGVHLPESAASLPPVVQLTDSYKKRIRQFYLLHLFLGVAVAAPFFWRTSVAMILWCIWLCVFLIRAVSLLYSAHRQLYLLKQDLKLCNRAEESFTAAVDTHTATQTGKAKLPLYWHLLPLVMVFIPLFFSSVRNYIHADTTGLLFLVTWIAVWLLFLLIAWCYSKTGNRIYSAHTEINLAINMQEHRSWSWMFFFYSLCNSLAFISELIFLANDLEWYWWSHLLFFIFQTIPIVTIFVIYFRVKKKKAQILAADDAPIYVDDDYYWRNGWYNNPVDPRLIVPDRFCGTNFTTNMGRPAGKILTAGLAVVVAGLLIWMCGLFLRMDFVPVQMSIDGTQVSITSGYTDTSFSTDEILDLQLLDSLPDDSFVRSNGSADGHQLLGVFRGKKTGPCRMYVELDESPVLSIQTDEYTVFLTAPTKIQAENWYQELKDHMFDN</sequence>
<keyword evidence="3" id="KW-1185">Reference proteome</keyword>
<dbReference type="OrthoDB" id="157646at2"/>
<feature type="transmembrane region" description="Helical" evidence="1">
    <location>
        <begin position="6"/>
        <end position="22"/>
    </location>
</feature>
<evidence type="ECO:0008006" key="4">
    <source>
        <dbReference type="Google" id="ProtNLM"/>
    </source>
</evidence>
<evidence type="ECO:0000313" key="2">
    <source>
        <dbReference type="EMBL" id="RXS75533.1"/>
    </source>
</evidence>
<feature type="transmembrane region" description="Helical" evidence="1">
    <location>
        <begin position="334"/>
        <end position="355"/>
    </location>
</feature>
<keyword evidence="1" id="KW-0812">Transmembrane</keyword>
<dbReference type="AlphaFoldDB" id="A0A4Q1RIL0"/>
<feature type="transmembrane region" description="Helical" evidence="1">
    <location>
        <begin position="85"/>
        <end position="104"/>
    </location>
</feature>
<evidence type="ECO:0000313" key="3">
    <source>
        <dbReference type="Proteomes" id="UP000290106"/>
    </source>
</evidence>
<organism evidence="2 3">
    <name type="scientific">Blautia faecicola</name>
    <dbReference type="NCBI Taxonomy" id="2509240"/>
    <lineage>
        <taxon>Bacteria</taxon>
        <taxon>Bacillati</taxon>
        <taxon>Bacillota</taxon>
        <taxon>Clostridia</taxon>
        <taxon>Lachnospirales</taxon>
        <taxon>Lachnospiraceae</taxon>
        <taxon>Blautia</taxon>
    </lineage>
</organism>
<accession>A0A4Q1RIL0</accession>
<feature type="transmembrane region" description="Helical" evidence="1">
    <location>
        <begin position="175"/>
        <end position="196"/>
    </location>
</feature>
<reference evidence="2 3" key="1">
    <citation type="submission" date="2019-01" db="EMBL/GenBank/DDBJ databases">
        <title>Blautia sp. nov. KGMB01111 isolated human feces.</title>
        <authorList>
            <person name="Park J.-E."/>
            <person name="Kim J.-S."/>
            <person name="Park S.-H."/>
        </authorList>
    </citation>
    <scope>NUCLEOTIDE SEQUENCE [LARGE SCALE GENOMIC DNA]</scope>
    <source>
        <strain evidence="2 3">KGMB01111</strain>
    </source>
</reference>
<keyword evidence="1" id="KW-1133">Transmembrane helix</keyword>
<gene>
    <name evidence="2" type="ORF">ETP43_10110</name>
</gene>
<feature type="transmembrane region" description="Helical" evidence="1">
    <location>
        <begin position="226"/>
        <end position="245"/>
    </location>
</feature>
<protein>
    <recommendedName>
        <fullName evidence="4">Bacterial Pleckstrin homology domain-containing protein</fullName>
    </recommendedName>
</protein>
<proteinExistence type="predicted"/>
<feature type="transmembrane region" description="Helical" evidence="1">
    <location>
        <begin position="251"/>
        <end position="274"/>
    </location>
</feature>
<feature type="transmembrane region" description="Helical" evidence="1">
    <location>
        <begin position="146"/>
        <end position="169"/>
    </location>
</feature>
<dbReference type="EMBL" id="SDKC01000001">
    <property type="protein sequence ID" value="RXS75533.1"/>
    <property type="molecule type" value="Genomic_DNA"/>
</dbReference>
<keyword evidence="1" id="KW-0472">Membrane</keyword>
<dbReference type="Proteomes" id="UP000290106">
    <property type="component" value="Unassembled WGS sequence"/>
</dbReference>
<dbReference type="RefSeq" id="WP_129257960.1">
    <property type="nucleotide sequence ID" value="NZ_SDKC01000001.1"/>
</dbReference>
<name>A0A4Q1RIL0_9FIRM</name>
<comment type="caution">
    <text evidence="2">The sequence shown here is derived from an EMBL/GenBank/DDBJ whole genome shotgun (WGS) entry which is preliminary data.</text>
</comment>
<feature type="transmembrane region" description="Helical" evidence="1">
    <location>
        <begin position="62"/>
        <end position="79"/>
    </location>
</feature>
<evidence type="ECO:0000256" key="1">
    <source>
        <dbReference type="SAM" id="Phobius"/>
    </source>
</evidence>